<dbReference type="Gene3D" id="3.30.70.270">
    <property type="match status" value="1"/>
</dbReference>
<accession>A0ABN3MZ81</accession>
<dbReference type="InterPro" id="IPR050469">
    <property type="entry name" value="Diguanylate_Cyclase"/>
</dbReference>
<protein>
    <recommendedName>
        <fullName evidence="1">GGDEF domain-containing protein</fullName>
    </recommendedName>
</protein>
<gene>
    <name evidence="2" type="ORF">GCM10010201_03230</name>
</gene>
<name>A0ABN3MZ81_9ACTN</name>
<dbReference type="InterPro" id="IPR029787">
    <property type="entry name" value="Nucleotide_cyclase"/>
</dbReference>
<dbReference type="EMBL" id="BAAARY010000001">
    <property type="protein sequence ID" value="GAA2511595.1"/>
    <property type="molecule type" value="Genomic_DNA"/>
</dbReference>
<dbReference type="RefSeq" id="WP_344167045.1">
    <property type="nucleotide sequence ID" value="NZ_BAAARY010000001.1"/>
</dbReference>
<dbReference type="Proteomes" id="UP001499978">
    <property type="component" value="Unassembled WGS sequence"/>
</dbReference>
<evidence type="ECO:0000259" key="1">
    <source>
        <dbReference type="PROSITE" id="PS50887"/>
    </source>
</evidence>
<dbReference type="PANTHER" id="PTHR45138:SF9">
    <property type="entry name" value="DIGUANYLATE CYCLASE DGCM-RELATED"/>
    <property type="match status" value="1"/>
</dbReference>
<dbReference type="SUPFAM" id="SSF55073">
    <property type="entry name" value="Nucleotide cyclase"/>
    <property type="match status" value="1"/>
</dbReference>
<evidence type="ECO:0000313" key="2">
    <source>
        <dbReference type="EMBL" id="GAA2511595.1"/>
    </source>
</evidence>
<organism evidence="2 3">
    <name type="scientific">Pilimelia columellifera subsp. columellifera</name>
    <dbReference type="NCBI Taxonomy" id="706583"/>
    <lineage>
        <taxon>Bacteria</taxon>
        <taxon>Bacillati</taxon>
        <taxon>Actinomycetota</taxon>
        <taxon>Actinomycetes</taxon>
        <taxon>Micromonosporales</taxon>
        <taxon>Micromonosporaceae</taxon>
        <taxon>Pilimelia</taxon>
    </lineage>
</organism>
<dbReference type="Pfam" id="PF00990">
    <property type="entry name" value="GGDEF"/>
    <property type="match status" value="1"/>
</dbReference>
<evidence type="ECO:0000313" key="3">
    <source>
        <dbReference type="Proteomes" id="UP001499978"/>
    </source>
</evidence>
<dbReference type="Gene3D" id="1.25.40.10">
    <property type="entry name" value="Tetratricopeptide repeat domain"/>
    <property type="match status" value="1"/>
</dbReference>
<proteinExistence type="predicted"/>
<dbReference type="InterPro" id="IPR000160">
    <property type="entry name" value="GGDEF_dom"/>
</dbReference>
<dbReference type="InterPro" id="IPR011990">
    <property type="entry name" value="TPR-like_helical_dom_sf"/>
</dbReference>
<dbReference type="PANTHER" id="PTHR45138">
    <property type="entry name" value="REGULATORY COMPONENTS OF SENSORY TRANSDUCTION SYSTEM"/>
    <property type="match status" value="1"/>
</dbReference>
<comment type="caution">
    <text evidence="2">The sequence shown here is derived from an EMBL/GenBank/DDBJ whole genome shotgun (WGS) entry which is preliminary data.</text>
</comment>
<keyword evidence="3" id="KW-1185">Reference proteome</keyword>
<feature type="domain" description="GGDEF" evidence="1">
    <location>
        <begin position="396"/>
        <end position="526"/>
    </location>
</feature>
<sequence length="526" mass="56984">MTGPHTEPGTAAQRPASLGVTELTRAVTELELVPYHAPQDAEAPAQDLERRARELGLESLVVRARLITADVRARMGDNAALGRVAHQALIWANARGDVEVQVRCQRLLSAFYGRLGDTATSLEHAVRAVELLPASAPAPLRVRHYMGLAVALMLARSFDAARDRFAVTLSMLDERDDPDVRVAVLNNLAYLELTAGDTGAAMRAADQMRAVGQRHGITMDAVYLDTIARAQIGAGRFAAVELTLAPILESDDGCTEPHDLAEALLTLAESQRLAGALDQALGSVRRALHESRRRGIESFVVRGLREHAAVLAARGSYAEAYEQLLAFHTAHEAVQSAERQARARTLHAAFATEEAVQQSRRYREMSLRDPLTGLYNRRYIDDRLPALLDHSRQRFGHLSVAIIDLDHFKRVNDEVSHDAGDKVLARLATLLEAAVGGDGSFVARLGGEEFLLVLHADSATAARVCQQLCDTIRAKDWSDLVGTMPITASVGVATTFAGGDAAIALLSTADRNLYRSKANGRDRVTA</sequence>
<dbReference type="SMART" id="SM00267">
    <property type="entry name" value="GGDEF"/>
    <property type="match status" value="1"/>
</dbReference>
<reference evidence="2 3" key="1">
    <citation type="journal article" date="2019" name="Int. J. Syst. Evol. Microbiol.">
        <title>The Global Catalogue of Microorganisms (GCM) 10K type strain sequencing project: providing services to taxonomists for standard genome sequencing and annotation.</title>
        <authorList>
            <consortium name="The Broad Institute Genomics Platform"/>
            <consortium name="The Broad Institute Genome Sequencing Center for Infectious Disease"/>
            <person name="Wu L."/>
            <person name="Ma J."/>
        </authorList>
    </citation>
    <scope>NUCLEOTIDE SEQUENCE [LARGE SCALE GENOMIC DNA]</scope>
    <source>
        <strain evidence="2 3">JCM 3367</strain>
    </source>
</reference>
<dbReference type="CDD" id="cd01949">
    <property type="entry name" value="GGDEF"/>
    <property type="match status" value="1"/>
</dbReference>
<dbReference type="PROSITE" id="PS50887">
    <property type="entry name" value="GGDEF"/>
    <property type="match status" value="1"/>
</dbReference>
<dbReference type="SUPFAM" id="SSF48452">
    <property type="entry name" value="TPR-like"/>
    <property type="match status" value="1"/>
</dbReference>
<dbReference type="InterPro" id="IPR043128">
    <property type="entry name" value="Rev_trsase/Diguanyl_cyclase"/>
</dbReference>
<dbReference type="NCBIfam" id="TIGR00254">
    <property type="entry name" value="GGDEF"/>
    <property type="match status" value="1"/>
</dbReference>